<feature type="transmembrane region" description="Helical" evidence="6">
    <location>
        <begin position="21"/>
        <end position="44"/>
    </location>
</feature>
<feature type="transmembrane region" description="Helical" evidence="6">
    <location>
        <begin position="329"/>
        <end position="354"/>
    </location>
</feature>
<gene>
    <name evidence="6 7" type="primary">nhaA</name>
    <name evidence="7" type="ORF">LNP81_18660</name>
</gene>
<keyword evidence="6" id="KW-0813">Transport</keyword>
<evidence type="ECO:0000256" key="6">
    <source>
        <dbReference type="HAMAP-Rule" id="MF_01844"/>
    </source>
</evidence>
<dbReference type="RefSeq" id="WP_230038423.1">
    <property type="nucleotide sequence ID" value="NZ_JAJJMM010000001.1"/>
</dbReference>
<evidence type="ECO:0000256" key="1">
    <source>
        <dbReference type="ARBA" id="ARBA00004429"/>
    </source>
</evidence>
<keyword evidence="2 6" id="KW-1003">Cell membrane</keyword>
<keyword evidence="8" id="KW-1185">Reference proteome</keyword>
<feature type="transmembrane region" description="Helical" evidence="6">
    <location>
        <begin position="96"/>
        <end position="119"/>
    </location>
</feature>
<keyword evidence="6" id="KW-0915">Sodium</keyword>
<proteinExistence type="inferred from homology"/>
<dbReference type="EMBL" id="JAJJMM010000001">
    <property type="protein sequence ID" value="MCC9065030.1"/>
    <property type="molecule type" value="Genomic_DNA"/>
</dbReference>
<dbReference type="NCBIfam" id="TIGR00773">
    <property type="entry name" value="NhaA"/>
    <property type="match status" value="1"/>
</dbReference>
<feature type="transmembrane region" description="Helical" evidence="6">
    <location>
        <begin position="186"/>
        <end position="203"/>
    </location>
</feature>
<dbReference type="Gene3D" id="1.20.1530.10">
    <property type="entry name" value="Na+/H+ antiporter like domain"/>
    <property type="match status" value="1"/>
</dbReference>
<evidence type="ECO:0000256" key="3">
    <source>
        <dbReference type="ARBA" id="ARBA00022692"/>
    </source>
</evidence>
<comment type="function">
    <text evidence="6">Na(+)/H(+) antiporter that extrudes sodium in exchange for external protons.</text>
</comment>
<keyword evidence="6" id="KW-0050">Antiport</keyword>
<reference evidence="7" key="1">
    <citation type="submission" date="2021-11" db="EMBL/GenBank/DDBJ databases">
        <title>Description of novel Flavobacterium species.</title>
        <authorList>
            <person name="Saticioglu I.B."/>
            <person name="Ay H."/>
            <person name="Altun S."/>
            <person name="Duman M."/>
        </authorList>
    </citation>
    <scope>NUCLEOTIDE SEQUENCE</scope>
    <source>
        <strain evidence="7">F-30</strain>
    </source>
</reference>
<dbReference type="NCBIfam" id="NF007111">
    <property type="entry name" value="PRK09560.1"/>
    <property type="match status" value="1"/>
</dbReference>
<accession>A0ABS8MK21</accession>
<keyword evidence="6" id="KW-0406">Ion transport</keyword>
<evidence type="ECO:0000313" key="7">
    <source>
        <dbReference type="EMBL" id="MCC9065030.1"/>
    </source>
</evidence>
<protein>
    <recommendedName>
        <fullName evidence="6">Na(+)/H(+) antiporter NhaA</fullName>
    </recommendedName>
    <alternativeName>
        <fullName evidence="6">Sodium/proton antiporter NhaA</fullName>
    </alternativeName>
</protein>
<comment type="similarity">
    <text evidence="6">Belongs to the NhaA Na(+)/H(+) (TC 2.A.33) antiporter family.</text>
</comment>
<evidence type="ECO:0000313" key="8">
    <source>
        <dbReference type="Proteomes" id="UP001430679"/>
    </source>
</evidence>
<dbReference type="Pfam" id="PF06965">
    <property type="entry name" value="Na_H_antiport_1"/>
    <property type="match status" value="1"/>
</dbReference>
<sequence>MAKLINLKIFAHFFQSSSSGGILLLICVFVSLLIANTSLGTSFNDFLAYPLGYETPAVHLKYPILLWINDGLMAVFFLLVGLEIKREVIEGELSSIRQAALPVLAALGGVAVPAVIYFLFNGHSPETAKGWGIPMATDIAFALGILSLLGSKVPSGLKIFLAALAIVDDLIAILVIAIFYSSELHFLYLGYAGAIFVLLMVFNRMGVKNLLFYLLPGAVMWYFIHHSGIHATIAGVLVAMTLPTNEEDADSPLEKLEHALTRPVNFIIMPIFALANTNIAFESEMLNGLSGNLALGIILGLFLGKPIGIFLMSWFSVKIRAADLPAETTWTHVLGLGLLGGIGFTMSIFIALLSFSDQAYQNEAKFAILVASILAGVSGFLLLSLYNKKQRKK</sequence>
<feature type="transmembrane region" description="Helical" evidence="6">
    <location>
        <begin position="64"/>
        <end position="84"/>
    </location>
</feature>
<comment type="caution">
    <text evidence="7">The sequence shown here is derived from an EMBL/GenBank/DDBJ whole genome shotgun (WGS) entry which is preliminary data.</text>
</comment>
<keyword evidence="6" id="KW-0739">Sodium transport</keyword>
<dbReference type="NCBIfam" id="NF007112">
    <property type="entry name" value="PRK09561.1"/>
    <property type="match status" value="1"/>
</dbReference>
<dbReference type="Proteomes" id="UP001430679">
    <property type="component" value="Unassembled WGS sequence"/>
</dbReference>
<feature type="transmembrane region" description="Helical" evidence="6">
    <location>
        <begin position="210"/>
        <end position="243"/>
    </location>
</feature>
<comment type="subcellular location">
    <subcellularLocation>
        <location evidence="1">Cell inner membrane</location>
        <topology evidence="1">Multi-pass membrane protein</topology>
    </subcellularLocation>
    <subcellularLocation>
        <location evidence="6">Cell membrane</location>
        <topology evidence="6">Multi-pass membrane protein</topology>
    </subcellularLocation>
</comment>
<evidence type="ECO:0000256" key="2">
    <source>
        <dbReference type="ARBA" id="ARBA00022475"/>
    </source>
</evidence>
<dbReference type="PANTHER" id="PTHR30341:SF0">
    <property type="entry name" value="NA(+)_H(+) ANTIPORTER NHAA"/>
    <property type="match status" value="1"/>
</dbReference>
<keyword evidence="4 6" id="KW-1133">Transmembrane helix</keyword>
<comment type="catalytic activity">
    <reaction evidence="6">
        <text>Na(+)(in) + 2 H(+)(out) = Na(+)(out) + 2 H(+)(in)</text>
        <dbReference type="Rhea" id="RHEA:29251"/>
        <dbReference type="ChEBI" id="CHEBI:15378"/>
        <dbReference type="ChEBI" id="CHEBI:29101"/>
    </reaction>
</comment>
<name>A0ABS8MK21_9FLAO</name>
<feature type="transmembrane region" description="Helical" evidence="6">
    <location>
        <begin position="293"/>
        <end position="317"/>
    </location>
</feature>
<dbReference type="HAMAP" id="MF_01844">
    <property type="entry name" value="NhaA"/>
    <property type="match status" value="1"/>
</dbReference>
<feature type="transmembrane region" description="Helical" evidence="6">
    <location>
        <begin position="159"/>
        <end position="180"/>
    </location>
</feature>
<dbReference type="InterPro" id="IPR004670">
    <property type="entry name" value="NhaA"/>
</dbReference>
<organism evidence="7 8">
    <name type="scientific">Flavobacterium piscisymbiosum</name>
    <dbReference type="NCBI Taxonomy" id="2893753"/>
    <lineage>
        <taxon>Bacteria</taxon>
        <taxon>Pseudomonadati</taxon>
        <taxon>Bacteroidota</taxon>
        <taxon>Flavobacteriia</taxon>
        <taxon>Flavobacteriales</taxon>
        <taxon>Flavobacteriaceae</taxon>
        <taxon>Flavobacterium</taxon>
    </lineage>
</organism>
<keyword evidence="5 6" id="KW-0472">Membrane</keyword>
<dbReference type="PANTHER" id="PTHR30341">
    <property type="entry name" value="SODIUM ION/PROTON ANTIPORTER NHAA-RELATED"/>
    <property type="match status" value="1"/>
</dbReference>
<feature type="transmembrane region" description="Helical" evidence="6">
    <location>
        <begin position="131"/>
        <end position="150"/>
    </location>
</feature>
<feature type="transmembrane region" description="Helical" evidence="6">
    <location>
        <begin position="366"/>
        <end position="386"/>
    </location>
</feature>
<dbReference type="InterPro" id="IPR023171">
    <property type="entry name" value="Na/H_antiporter_dom_sf"/>
</dbReference>
<evidence type="ECO:0000256" key="4">
    <source>
        <dbReference type="ARBA" id="ARBA00022989"/>
    </source>
</evidence>
<keyword evidence="3 6" id="KW-0812">Transmembrane</keyword>
<evidence type="ECO:0000256" key="5">
    <source>
        <dbReference type="ARBA" id="ARBA00023136"/>
    </source>
</evidence>